<feature type="non-terminal residue" evidence="1">
    <location>
        <position position="1"/>
    </location>
</feature>
<dbReference type="EMBL" id="JARIHO010000001">
    <property type="protein sequence ID" value="KAJ7369241.1"/>
    <property type="molecule type" value="Genomic_DNA"/>
</dbReference>
<feature type="non-terminal residue" evidence="1">
    <location>
        <position position="159"/>
    </location>
</feature>
<evidence type="ECO:0000313" key="2">
    <source>
        <dbReference type="Proteomes" id="UP001218218"/>
    </source>
</evidence>
<name>A0AAD7AWC7_9AGAR</name>
<protein>
    <submittedName>
        <fullName evidence="1">Uncharacterized protein</fullName>
    </submittedName>
</protein>
<dbReference type="Proteomes" id="UP001218218">
    <property type="component" value="Unassembled WGS sequence"/>
</dbReference>
<comment type="caution">
    <text evidence="1">The sequence shown here is derived from an EMBL/GenBank/DDBJ whole genome shotgun (WGS) entry which is preliminary data.</text>
</comment>
<organism evidence="1 2">
    <name type="scientific">Mycena albidolilacea</name>
    <dbReference type="NCBI Taxonomy" id="1033008"/>
    <lineage>
        <taxon>Eukaryota</taxon>
        <taxon>Fungi</taxon>
        <taxon>Dikarya</taxon>
        <taxon>Basidiomycota</taxon>
        <taxon>Agaricomycotina</taxon>
        <taxon>Agaricomycetes</taxon>
        <taxon>Agaricomycetidae</taxon>
        <taxon>Agaricales</taxon>
        <taxon>Marasmiineae</taxon>
        <taxon>Mycenaceae</taxon>
        <taxon>Mycena</taxon>
    </lineage>
</organism>
<dbReference type="AlphaFoldDB" id="A0AAD7AWC7"/>
<accession>A0AAD7AWC7</accession>
<gene>
    <name evidence="1" type="ORF">DFH08DRAFT_616164</name>
</gene>
<proteinExistence type="predicted"/>
<reference evidence="1" key="1">
    <citation type="submission" date="2023-03" db="EMBL/GenBank/DDBJ databases">
        <title>Massive genome expansion in bonnet fungi (Mycena s.s.) driven by repeated elements and novel gene families across ecological guilds.</title>
        <authorList>
            <consortium name="Lawrence Berkeley National Laboratory"/>
            <person name="Harder C.B."/>
            <person name="Miyauchi S."/>
            <person name="Viragh M."/>
            <person name="Kuo A."/>
            <person name="Thoen E."/>
            <person name="Andreopoulos B."/>
            <person name="Lu D."/>
            <person name="Skrede I."/>
            <person name="Drula E."/>
            <person name="Henrissat B."/>
            <person name="Morin E."/>
            <person name="Kohler A."/>
            <person name="Barry K."/>
            <person name="LaButti K."/>
            <person name="Morin E."/>
            <person name="Salamov A."/>
            <person name="Lipzen A."/>
            <person name="Mereny Z."/>
            <person name="Hegedus B."/>
            <person name="Baldrian P."/>
            <person name="Stursova M."/>
            <person name="Weitz H."/>
            <person name="Taylor A."/>
            <person name="Grigoriev I.V."/>
            <person name="Nagy L.G."/>
            <person name="Martin F."/>
            <person name="Kauserud H."/>
        </authorList>
    </citation>
    <scope>NUCLEOTIDE SEQUENCE</scope>
    <source>
        <strain evidence="1">CBHHK002</strain>
    </source>
</reference>
<keyword evidence="2" id="KW-1185">Reference proteome</keyword>
<sequence length="159" mass="18170">VWDTERLVTDTATDGERTHVPTLMVKDTETGCVQEATSNEGKSALLYKEFFPQKMEVVMVPSDEEYPESAYEWKPISDVLLHRASVRMKMYKAMYAGSFANCVYKFNADLLVPRLGPIYRALDELEYYPEGWNHIDSIVLYKPGKSNYADPAAYHPVCL</sequence>
<evidence type="ECO:0000313" key="1">
    <source>
        <dbReference type="EMBL" id="KAJ7369241.1"/>
    </source>
</evidence>